<feature type="domain" description="ABC-type transport auxiliary lipoprotein component" evidence="1">
    <location>
        <begin position="35"/>
        <end position="196"/>
    </location>
</feature>
<protein>
    <recommendedName>
        <fullName evidence="1">ABC-type transport auxiliary lipoprotein component domain-containing protein</fullName>
    </recommendedName>
</protein>
<dbReference type="InterPro" id="IPR005586">
    <property type="entry name" value="ABC_trans_aux"/>
</dbReference>
<dbReference type="OrthoDB" id="7064073at2"/>
<evidence type="ECO:0000259" key="1">
    <source>
        <dbReference type="Pfam" id="PF03886"/>
    </source>
</evidence>
<comment type="caution">
    <text evidence="2">The sequence shown here is derived from an EMBL/GenBank/DDBJ whole genome shotgun (WGS) entry which is preliminary data.</text>
</comment>
<dbReference type="EMBL" id="WIVE01000017">
    <property type="protein sequence ID" value="MQX36334.1"/>
    <property type="molecule type" value="Genomic_DNA"/>
</dbReference>
<dbReference type="AlphaFoldDB" id="A0A7X1ZE19"/>
<dbReference type="SUPFAM" id="SSF159594">
    <property type="entry name" value="XCC0632-like"/>
    <property type="match status" value="1"/>
</dbReference>
<reference evidence="2 3" key="1">
    <citation type="submission" date="2019-10" db="EMBL/GenBank/DDBJ databases">
        <title>Draft whole-genome sequence of the purple nonsulfur photosynthetic bacterium Roseospira navarrensis DSM 15114.</title>
        <authorList>
            <person name="Kyndt J.A."/>
            <person name="Meyer T.E."/>
        </authorList>
    </citation>
    <scope>NUCLEOTIDE SEQUENCE [LARGE SCALE GENOMIC DNA]</scope>
    <source>
        <strain evidence="2 3">DSM 15114</strain>
    </source>
</reference>
<name>A0A7X1ZE19_9PROT</name>
<dbReference type="PROSITE" id="PS51257">
    <property type="entry name" value="PROKAR_LIPOPROTEIN"/>
    <property type="match status" value="1"/>
</dbReference>
<gene>
    <name evidence="2" type="ORF">GHC57_07360</name>
</gene>
<dbReference type="Pfam" id="PF03886">
    <property type="entry name" value="ABC_trans_aux"/>
    <property type="match status" value="1"/>
</dbReference>
<keyword evidence="3" id="KW-1185">Reference proteome</keyword>
<dbReference type="Gene3D" id="3.40.50.10610">
    <property type="entry name" value="ABC-type transport auxiliary lipoprotein component"/>
    <property type="match status" value="1"/>
</dbReference>
<proteinExistence type="predicted"/>
<organism evidence="2 3">
    <name type="scientific">Roseospira navarrensis</name>
    <dbReference type="NCBI Taxonomy" id="140058"/>
    <lineage>
        <taxon>Bacteria</taxon>
        <taxon>Pseudomonadati</taxon>
        <taxon>Pseudomonadota</taxon>
        <taxon>Alphaproteobacteria</taxon>
        <taxon>Rhodospirillales</taxon>
        <taxon>Rhodospirillaceae</taxon>
        <taxon>Roseospira</taxon>
    </lineage>
</organism>
<evidence type="ECO:0000313" key="3">
    <source>
        <dbReference type="Proteomes" id="UP000434582"/>
    </source>
</evidence>
<dbReference type="RefSeq" id="WP_153342738.1">
    <property type="nucleotide sequence ID" value="NZ_WIVE01000017.1"/>
</dbReference>
<sequence length="226" mass="23122">MPRMTMSAGPHIARAILCASLLIGCVSSPPVRYHTLTTPGAADVAGDDSASPQVLVQILPVAVPEGVARDGIVLKDPGGQVTVLQTDRWLAPVADDLKQVVADGLWQSVRATDTYDAPVPGGATALPRYRLSLRVERFDAIPGQAAAVAGAWTLRSLSDDSAHVCRWAGSQPLEGADGAAAAAALGRASHRLAARIGESLRRAVSGAADVCGPVSPASAPIEGSAR</sequence>
<dbReference type="Proteomes" id="UP000434582">
    <property type="component" value="Unassembled WGS sequence"/>
</dbReference>
<evidence type="ECO:0000313" key="2">
    <source>
        <dbReference type="EMBL" id="MQX36334.1"/>
    </source>
</evidence>
<accession>A0A7X1ZE19</accession>